<sequence>MEWQQLEYFRIVARTEHFRKAAEQLAISQPALSRSISKLEEELGVSLFDRIGRSVQLNHFGKLFLKRVENGLNEISIGVQEINQLKNPYTGTVALSFLQTLGISVLPEMIRRFHQRYPLVDIQLHQSNIFTSLQKLLHREIDLCLISSFDPYPEVTWYPLFKEELYLYVPAGHRLAARTQVALSELSKEHFIGFKEGLGMRKLINGFCGQAGFTPLVTFEGEDVSTLAGLVSAGLGVTLIPSFHGVSSDKIKKIPISEPYCYREIGLAWLHGNPLSPSAELFRSYVIEENLTPGND</sequence>
<dbReference type="InterPro" id="IPR050950">
    <property type="entry name" value="HTH-type_LysR_regulators"/>
</dbReference>
<keyword evidence="2" id="KW-0805">Transcription regulation</keyword>
<dbReference type="Gene3D" id="1.10.10.10">
    <property type="entry name" value="Winged helix-like DNA-binding domain superfamily/Winged helix DNA-binding domain"/>
    <property type="match status" value="1"/>
</dbReference>
<dbReference type="GO" id="GO:0003677">
    <property type="term" value="F:DNA binding"/>
    <property type="evidence" value="ECO:0007669"/>
    <property type="project" value="UniProtKB-KW"/>
</dbReference>
<dbReference type="PRINTS" id="PR00039">
    <property type="entry name" value="HTHLYSR"/>
</dbReference>
<evidence type="ECO:0000313" key="6">
    <source>
        <dbReference type="EMBL" id="MWV47197.1"/>
    </source>
</evidence>
<protein>
    <submittedName>
        <fullName evidence="6">LysR family transcriptional regulator</fullName>
    </submittedName>
</protein>
<dbReference type="SUPFAM" id="SSF53850">
    <property type="entry name" value="Periplasmic binding protein-like II"/>
    <property type="match status" value="1"/>
</dbReference>
<evidence type="ECO:0000256" key="1">
    <source>
        <dbReference type="ARBA" id="ARBA00009437"/>
    </source>
</evidence>
<dbReference type="Gene3D" id="3.40.190.290">
    <property type="match status" value="1"/>
</dbReference>
<evidence type="ECO:0000256" key="4">
    <source>
        <dbReference type="ARBA" id="ARBA00023163"/>
    </source>
</evidence>
<keyword evidence="3" id="KW-0238">DNA-binding</keyword>
<comment type="similarity">
    <text evidence="1">Belongs to the LysR transcriptional regulatory family.</text>
</comment>
<dbReference type="FunFam" id="1.10.10.10:FF:000001">
    <property type="entry name" value="LysR family transcriptional regulator"/>
    <property type="match status" value="1"/>
</dbReference>
<evidence type="ECO:0000256" key="2">
    <source>
        <dbReference type="ARBA" id="ARBA00023015"/>
    </source>
</evidence>
<keyword evidence="4" id="KW-0804">Transcription</keyword>
<name>A0A7X3LJG4_9BACL</name>
<dbReference type="Pfam" id="PF03466">
    <property type="entry name" value="LysR_substrate"/>
    <property type="match status" value="1"/>
</dbReference>
<proteinExistence type="inferred from homology"/>
<feature type="domain" description="HTH lysR-type" evidence="5">
    <location>
        <begin position="1"/>
        <end position="58"/>
    </location>
</feature>
<dbReference type="InterPro" id="IPR005119">
    <property type="entry name" value="LysR_subst-bd"/>
</dbReference>
<reference evidence="6 7" key="1">
    <citation type="submission" date="2019-12" db="EMBL/GenBank/DDBJ databases">
        <title>Paenibacillus sp. nov., an endophytic bacterium isolated from the stem of Dendrobium.</title>
        <authorList>
            <person name="Zhao R."/>
        </authorList>
    </citation>
    <scope>NUCLEOTIDE SEQUENCE [LARGE SCALE GENOMIC DNA]</scope>
    <source>
        <strain evidence="6 7">HJL G12</strain>
    </source>
</reference>
<dbReference type="EMBL" id="WUBI01000006">
    <property type="protein sequence ID" value="MWV47197.1"/>
    <property type="molecule type" value="Genomic_DNA"/>
</dbReference>
<evidence type="ECO:0000259" key="5">
    <source>
        <dbReference type="PROSITE" id="PS50931"/>
    </source>
</evidence>
<accession>A0A7X3LJG4</accession>
<evidence type="ECO:0000313" key="7">
    <source>
        <dbReference type="Proteomes" id="UP000460318"/>
    </source>
</evidence>
<dbReference type="InterPro" id="IPR036388">
    <property type="entry name" value="WH-like_DNA-bd_sf"/>
</dbReference>
<dbReference type="PANTHER" id="PTHR30419:SF28">
    <property type="entry name" value="HTH-TYPE TRANSCRIPTIONAL REGULATOR BSDA"/>
    <property type="match status" value="1"/>
</dbReference>
<dbReference type="PANTHER" id="PTHR30419">
    <property type="entry name" value="HTH-TYPE TRANSCRIPTIONAL REGULATOR YBHD"/>
    <property type="match status" value="1"/>
</dbReference>
<dbReference type="GO" id="GO:0003700">
    <property type="term" value="F:DNA-binding transcription factor activity"/>
    <property type="evidence" value="ECO:0007669"/>
    <property type="project" value="InterPro"/>
</dbReference>
<evidence type="ECO:0000256" key="3">
    <source>
        <dbReference type="ARBA" id="ARBA00023125"/>
    </source>
</evidence>
<dbReference type="CDD" id="cd08434">
    <property type="entry name" value="PBP2_GltC_like"/>
    <property type="match status" value="1"/>
</dbReference>
<gene>
    <name evidence="6" type="ORF">GRF59_26745</name>
</gene>
<dbReference type="RefSeq" id="WP_160500780.1">
    <property type="nucleotide sequence ID" value="NZ_WUBI01000006.1"/>
</dbReference>
<keyword evidence="7" id="KW-1185">Reference proteome</keyword>
<dbReference type="PROSITE" id="PS50931">
    <property type="entry name" value="HTH_LYSR"/>
    <property type="match status" value="1"/>
</dbReference>
<dbReference type="InterPro" id="IPR036390">
    <property type="entry name" value="WH_DNA-bd_sf"/>
</dbReference>
<dbReference type="Proteomes" id="UP000460318">
    <property type="component" value="Unassembled WGS sequence"/>
</dbReference>
<dbReference type="GO" id="GO:0005829">
    <property type="term" value="C:cytosol"/>
    <property type="evidence" value="ECO:0007669"/>
    <property type="project" value="TreeGrafter"/>
</dbReference>
<dbReference type="Pfam" id="PF00126">
    <property type="entry name" value="HTH_1"/>
    <property type="match status" value="1"/>
</dbReference>
<comment type="caution">
    <text evidence="6">The sequence shown here is derived from an EMBL/GenBank/DDBJ whole genome shotgun (WGS) entry which is preliminary data.</text>
</comment>
<organism evidence="6 7">
    <name type="scientific">Paenibacillus dendrobii</name>
    <dbReference type="NCBI Taxonomy" id="2691084"/>
    <lineage>
        <taxon>Bacteria</taxon>
        <taxon>Bacillati</taxon>
        <taxon>Bacillota</taxon>
        <taxon>Bacilli</taxon>
        <taxon>Bacillales</taxon>
        <taxon>Paenibacillaceae</taxon>
        <taxon>Paenibacillus</taxon>
    </lineage>
</organism>
<dbReference type="AlphaFoldDB" id="A0A7X3LJG4"/>
<dbReference type="SUPFAM" id="SSF46785">
    <property type="entry name" value="Winged helix' DNA-binding domain"/>
    <property type="match status" value="1"/>
</dbReference>
<dbReference type="InterPro" id="IPR000847">
    <property type="entry name" value="LysR_HTH_N"/>
</dbReference>